<dbReference type="Proteomes" id="UP000838412">
    <property type="component" value="Chromosome 10"/>
</dbReference>
<accession>A0A8J9VYP5</accession>
<dbReference type="AlphaFoldDB" id="A0A8J9VYP5"/>
<feature type="region of interest" description="Disordered" evidence="1">
    <location>
        <begin position="201"/>
        <end position="237"/>
    </location>
</feature>
<dbReference type="OrthoDB" id="10187151at2759"/>
<organism evidence="2 3">
    <name type="scientific">Branchiostoma lanceolatum</name>
    <name type="common">Common lancelet</name>
    <name type="synonym">Amphioxus lanceolatum</name>
    <dbReference type="NCBI Taxonomy" id="7740"/>
    <lineage>
        <taxon>Eukaryota</taxon>
        <taxon>Metazoa</taxon>
        <taxon>Chordata</taxon>
        <taxon>Cephalochordata</taxon>
        <taxon>Leptocardii</taxon>
        <taxon>Amphioxiformes</taxon>
        <taxon>Branchiostomatidae</taxon>
        <taxon>Branchiostoma</taxon>
    </lineage>
</organism>
<proteinExistence type="predicted"/>
<evidence type="ECO:0000313" key="2">
    <source>
        <dbReference type="EMBL" id="CAH1239156.1"/>
    </source>
</evidence>
<feature type="compositionally biased region" description="Basic and acidic residues" evidence="1">
    <location>
        <begin position="224"/>
        <end position="237"/>
    </location>
</feature>
<keyword evidence="3" id="KW-1185">Reference proteome</keyword>
<reference evidence="2" key="1">
    <citation type="submission" date="2022-01" db="EMBL/GenBank/DDBJ databases">
        <authorList>
            <person name="Braso-Vives M."/>
        </authorList>
    </citation>
    <scope>NUCLEOTIDE SEQUENCE</scope>
</reference>
<protein>
    <submittedName>
        <fullName evidence="2">Hypp5731 protein</fullName>
    </submittedName>
</protein>
<dbReference type="EMBL" id="OV696695">
    <property type="protein sequence ID" value="CAH1239156.1"/>
    <property type="molecule type" value="Genomic_DNA"/>
</dbReference>
<feature type="compositionally biased region" description="Polar residues" evidence="1">
    <location>
        <begin position="201"/>
        <end position="218"/>
    </location>
</feature>
<gene>
    <name evidence="2" type="primary">Hypp5731</name>
    <name evidence="2" type="ORF">BLAG_LOCUS3520</name>
</gene>
<name>A0A8J9VYP5_BRALA</name>
<evidence type="ECO:0000256" key="1">
    <source>
        <dbReference type="SAM" id="MobiDB-lite"/>
    </source>
</evidence>
<evidence type="ECO:0000313" key="3">
    <source>
        <dbReference type="Proteomes" id="UP000838412"/>
    </source>
</evidence>
<sequence>MKDLTQSFTDFYAQKVAKALEEGLPIEDVKVDLPRSVMKPLHASWLLGAINRVAAKRDVVVSYRHPGRHRDDAKCLVPAAKCIVPAAKCLIPTASSQLPSASYQLPRLIGAPWRQMSVPAAVIDQVYAQGNIGVKALPVAVFTTEEIVNNNTIGSEVLGKLDQNKLCAIRGVGEIRHGKGEKKSGEKAFENLVSAFLTCTENSVPPNPNSDPLHQNPNSEPPLNDDREHLDGDHEQTWKKKTLSDNFKETFHGEKRIPSFLYTNPNQSVEELNLQHLEETGSEAIYDTSNRFKNLLAELTSQEYHLK</sequence>